<proteinExistence type="predicted"/>
<keyword evidence="4" id="KW-1185">Reference proteome</keyword>
<dbReference type="Proteomes" id="UP000663090">
    <property type="component" value="Chromosome"/>
</dbReference>
<dbReference type="RefSeq" id="WP_206717824.1">
    <property type="nucleotide sequence ID" value="NZ_CP071091.1"/>
</dbReference>
<feature type="compositionally biased region" description="Pro residues" evidence="1">
    <location>
        <begin position="71"/>
        <end position="81"/>
    </location>
</feature>
<keyword evidence="2" id="KW-0732">Signal</keyword>
<dbReference type="EMBL" id="CP071091">
    <property type="protein sequence ID" value="QSQ16153.1"/>
    <property type="molecule type" value="Genomic_DNA"/>
</dbReference>
<evidence type="ECO:0000256" key="2">
    <source>
        <dbReference type="SAM" id="SignalP"/>
    </source>
</evidence>
<feature type="compositionally biased region" description="Low complexity" evidence="1">
    <location>
        <begin position="82"/>
        <end position="92"/>
    </location>
</feature>
<gene>
    <name evidence="3" type="ORF">JY572_08930</name>
</gene>
<feature type="compositionally biased region" description="Pro residues" evidence="1">
    <location>
        <begin position="93"/>
        <end position="104"/>
    </location>
</feature>
<feature type="chain" id="PRO_5045069060" evidence="2">
    <location>
        <begin position="25"/>
        <end position="242"/>
    </location>
</feature>
<feature type="signal peptide" evidence="2">
    <location>
        <begin position="1"/>
        <end position="24"/>
    </location>
</feature>
<sequence length="242" mass="25709">MTRPFSSTALVAALVALSPMGALAGSVYLNGVLIDGVTNQRFEKATVRIDEAGNVHIEAAGYRVSTVSPQPAAPAQPPSAPTKPAAPESSAPGTPPATPPPAAPSAPAATAPTPPVAPQPRPDRITQRYWLVTEQTVPGMTDYDIDVYVNSRWLRKLRGNDDQVVTDITKHLQPGGNQVMLMARKIVGGQKRSDSPKHVFRVIIGEGNEGGGNVMIDNPLIRFQTTAAESKDVTQEYTLTTR</sequence>
<evidence type="ECO:0000313" key="4">
    <source>
        <dbReference type="Proteomes" id="UP000663090"/>
    </source>
</evidence>
<name>A0ABX7NCL7_9BACT</name>
<reference evidence="3 4" key="1">
    <citation type="submission" date="2021-02" db="EMBL/GenBank/DDBJ databases">
        <title>De Novo genome assembly of isolated myxobacteria.</title>
        <authorList>
            <person name="Stevens D.C."/>
        </authorList>
    </citation>
    <scope>NUCLEOTIDE SEQUENCE [LARGE SCALE GENOMIC DNA]</scope>
    <source>
        <strain evidence="3 4">SCHIC003</strain>
    </source>
</reference>
<feature type="region of interest" description="Disordered" evidence="1">
    <location>
        <begin position="67"/>
        <end position="124"/>
    </location>
</feature>
<evidence type="ECO:0000256" key="1">
    <source>
        <dbReference type="SAM" id="MobiDB-lite"/>
    </source>
</evidence>
<organism evidence="3 4">
    <name type="scientific">Myxococcus landrumensis</name>
    <dbReference type="NCBI Taxonomy" id="2813577"/>
    <lineage>
        <taxon>Bacteria</taxon>
        <taxon>Pseudomonadati</taxon>
        <taxon>Myxococcota</taxon>
        <taxon>Myxococcia</taxon>
        <taxon>Myxococcales</taxon>
        <taxon>Cystobacterineae</taxon>
        <taxon>Myxococcaceae</taxon>
        <taxon>Myxococcus</taxon>
    </lineage>
</organism>
<accession>A0ABX7NCL7</accession>
<evidence type="ECO:0000313" key="3">
    <source>
        <dbReference type="EMBL" id="QSQ16153.1"/>
    </source>
</evidence>
<protein>
    <submittedName>
        <fullName evidence="3">Uncharacterized protein</fullName>
    </submittedName>
</protein>